<comment type="catalytic activity">
    <reaction evidence="11">
        <text>a tRNA with a 3' CCA end + 2 CTP + ATP = a tRNA with a 3' CCACCA end + 3 diphosphate</text>
        <dbReference type="Rhea" id="RHEA:76235"/>
        <dbReference type="Rhea" id="RHEA-COMP:10468"/>
        <dbReference type="Rhea" id="RHEA-COMP:18655"/>
        <dbReference type="ChEBI" id="CHEBI:30616"/>
        <dbReference type="ChEBI" id="CHEBI:33019"/>
        <dbReference type="ChEBI" id="CHEBI:37563"/>
        <dbReference type="ChEBI" id="CHEBI:83071"/>
        <dbReference type="ChEBI" id="CHEBI:195187"/>
    </reaction>
</comment>
<dbReference type="SUPFAM" id="SSF81891">
    <property type="entry name" value="Poly A polymerase C-terminal region-like"/>
    <property type="match status" value="1"/>
</dbReference>
<dbReference type="InterPro" id="IPR006674">
    <property type="entry name" value="HD_domain"/>
</dbReference>
<evidence type="ECO:0000256" key="6">
    <source>
        <dbReference type="ARBA" id="ARBA00022741"/>
    </source>
</evidence>
<comment type="caution">
    <text evidence="14">The sequence shown here is derived from an EMBL/GenBank/DDBJ whole genome shotgun (WGS) entry which is preliminary data.</text>
</comment>
<organism evidence="14 15">
    <name type="scientific">Collimonas rhizosphaerae</name>
    <dbReference type="NCBI Taxonomy" id="3126357"/>
    <lineage>
        <taxon>Bacteria</taxon>
        <taxon>Pseudomonadati</taxon>
        <taxon>Pseudomonadota</taxon>
        <taxon>Betaproteobacteria</taxon>
        <taxon>Burkholderiales</taxon>
        <taxon>Oxalobacteraceae</taxon>
        <taxon>Collimonas</taxon>
    </lineage>
</organism>
<keyword evidence="15" id="KW-1185">Reference proteome</keyword>
<proteinExistence type="inferred from homology"/>
<feature type="domain" description="HD" evidence="13">
    <location>
        <begin position="226"/>
        <end position="327"/>
    </location>
</feature>
<dbReference type="SUPFAM" id="SSF81301">
    <property type="entry name" value="Nucleotidyltransferase"/>
    <property type="match status" value="1"/>
</dbReference>
<feature type="binding site" evidence="11">
    <location>
        <position position="21"/>
    </location>
    <ligand>
        <name>Mg(2+)</name>
        <dbReference type="ChEBI" id="CHEBI:18420"/>
    </ligand>
</feature>
<dbReference type="PANTHER" id="PTHR47545:SF1">
    <property type="entry name" value="MULTIFUNCTIONAL CCA PROTEIN"/>
    <property type="match status" value="1"/>
</dbReference>
<comment type="miscellaneous">
    <text evidence="11">A single active site specifically recognizes both ATP and CTP and is responsible for their addition.</text>
</comment>
<keyword evidence="3 11" id="KW-0819">tRNA processing</keyword>
<dbReference type="GO" id="GO:0004810">
    <property type="term" value="F:CCA tRNA nucleotidyltransferase activity"/>
    <property type="evidence" value="ECO:0007669"/>
    <property type="project" value="UniProtKB-EC"/>
</dbReference>
<evidence type="ECO:0000259" key="13">
    <source>
        <dbReference type="PROSITE" id="PS51831"/>
    </source>
</evidence>
<dbReference type="InterPro" id="IPR032828">
    <property type="entry name" value="PolyA_RNA-bd"/>
</dbReference>
<keyword evidence="2 11" id="KW-0808">Transferase</keyword>
<dbReference type="InterPro" id="IPR050124">
    <property type="entry name" value="tRNA_CCA-adding_enzyme"/>
</dbReference>
<dbReference type="Gene3D" id="3.30.460.10">
    <property type="entry name" value="Beta Polymerase, domain 2"/>
    <property type="match status" value="1"/>
</dbReference>
<feature type="binding site" evidence="11">
    <location>
        <position position="11"/>
    </location>
    <ligand>
        <name>CTP</name>
        <dbReference type="ChEBI" id="CHEBI:37563"/>
    </ligand>
</feature>
<comment type="similarity">
    <text evidence="11">Belongs to the tRNA nucleotidyltransferase/poly(A) polymerase family. Bacterial CCA-adding enzyme type 1 subfamily.</text>
</comment>
<comment type="cofactor">
    <cofactor evidence="11">
        <name>Mg(2+)</name>
        <dbReference type="ChEBI" id="CHEBI:18420"/>
    </cofactor>
    <text evidence="11">Magnesium is required for nucleotidyltransferase activity.</text>
</comment>
<comment type="cofactor">
    <cofactor evidence="11">
        <name>Ni(2+)</name>
        <dbReference type="ChEBI" id="CHEBI:49786"/>
    </cofactor>
    <text evidence="11">Nickel for phosphatase activity.</text>
</comment>
<dbReference type="EC" id="3.1.3.-" evidence="11"/>
<dbReference type="PROSITE" id="PS51831">
    <property type="entry name" value="HD"/>
    <property type="match status" value="1"/>
</dbReference>
<feature type="compositionally biased region" description="Pro residues" evidence="12">
    <location>
        <begin position="410"/>
        <end position="436"/>
    </location>
</feature>
<feature type="binding site" evidence="11">
    <location>
        <position position="140"/>
    </location>
    <ligand>
        <name>ATP</name>
        <dbReference type="ChEBI" id="CHEBI:30616"/>
    </ligand>
</feature>
<dbReference type="GO" id="GO:0016787">
    <property type="term" value="F:hydrolase activity"/>
    <property type="evidence" value="ECO:0007669"/>
    <property type="project" value="UniProtKB-KW"/>
</dbReference>
<comment type="domain">
    <text evidence="11">Comprises two domains: an N-terminal domain containing the nucleotidyltransferase activity and a C-terminal HD domain associated with both phosphodiesterase and phosphatase activities.</text>
</comment>
<dbReference type="InterPro" id="IPR012006">
    <property type="entry name" value="CCA_bact"/>
</dbReference>
<keyword evidence="5 11" id="KW-0479">Metal-binding</keyword>
<evidence type="ECO:0000256" key="4">
    <source>
        <dbReference type="ARBA" id="ARBA00022695"/>
    </source>
</evidence>
<feature type="binding site" evidence="11">
    <location>
        <position position="91"/>
    </location>
    <ligand>
        <name>ATP</name>
        <dbReference type="ChEBI" id="CHEBI:30616"/>
    </ligand>
</feature>
<feature type="binding site" evidence="11">
    <location>
        <position position="140"/>
    </location>
    <ligand>
        <name>CTP</name>
        <dbReference type="ChEBI" id="CHEBI:37563"/>
    </ligand>
</feature>
<evidence type="ECO:0000256" key="8">
    <source>
        <dbReference type="ARBA" id="ARBA00022840"/>
    </source>
</evidence>
<keyword evidence="1 11" id="KW-0533">Nickel</keyword>
<dbReference type="RefSeq" id="WP_342829250.1">
    <property type="nucleotide sequence ID" value="NZ_JBANDC010000006.1"/>
</dbReference>
<feature type="binding site" evidence="11">
    <location>
        <position position="8"/>
    </location>
    <ligand>
        <name>ATP</name>
        <dbReference type="ChEBI" id="CHEBI:30616"/>
    </ligand>
</feature>
<feature type="binding site" evidence="11">
    <location>
        <position position="137"/>
    </location>
    <ligand>
        <name>ATP</name>
        <dbReference type="ChEBI" id="CHEBI:30616"/>
    </ligand>
</feature>
<dbReference type="Proteomes" id="UP001495910">
    <property type="component" value="Unassembled WGS sequence"/>
</dbReference>
<dbReference type="PIRSF" id="PIRSF000813">
    <property type="entry name" value="CCA_bact"/>
    <property type="match status" value="1"/>
</dbReference>
<keyword evidence="6 11" id="KW-0547">Nucleotide-binding</keyword>
<dbReference type="EC" id="2.7.7.72" evidence="11"/>
<feature type="binding site" evidence="11">
    <location>
        <position position="23"/>
    </location>
    <ligand>
        <name>Mg(2+)</name>
        <dbReference type="ChEBI" id="CHEBI:18420"/>
    </ligand>
</feature>
<keyword evidence="9 11" id="KW-0460">Magnesium</keyword>
<dbReference type="NCBIfam" id="NF008137">
    <property type="entry name" value="PRK10885.1"/>
    <property type="match status" value="1"/>
</dbReference>
<evidence type="ECO:0000256" key="5">
    <source>
        <dbReference type="ARBA" id="ARBA00022723"/>
    </source>
</evidence>
<comment type="subunit">
    <text evidence="11">Monomer. Can also form homodimers and oligomers.</text>
</comment>
<feature type="binding site" evidence="11">
    <location>
        <position position="11"/>
    </location>
    <ligand>
        <name>ATP</name>
        <dbReference type="ChEBI" id="CHEBI:30616"/>
    </ligand>
</feature>
<feature type="binding site" evidence="11">
    <location>
        <position position="8"/>
    </location>
    <ligand>
        <name>CTP</name>
        <dbReference type="ChEBI" id="CHEBI:37563"/>
    </ligand>
</feature>
<dbReference type="PANTHER" id="PTHR47545">
    <property type="entry name" value="MULTIFUNCTIONAL CCA PROTEIN"/>
    <property type="match status" value="1"/>
</dbReference>
<dbReference type="Gene3D" id="1.10.3090.10">
    <property type="entry name" value="cca-adding enzyme, domain 2"/>
    <property type="match status" value="1"/>
</dbReference>
<dbReference type="HAMAP" id="MF_01262">
    <property type="entry name" value="CCA_bact_type2"/>
    <property type="match status" value="1"/>
</dbReference>
<dbReference type="InterPro" id="IPR003607">
    <property type="entry name" value="HD/PDEase_dom"/>
</dbReference>
<comment type="catalytic activity">
    <reaction evidence="11">
        <text>a tRNA precursor + 2 CTP + ATP = a tRNA with a 3' CCA end + 3 diphosphate</text>
        <dbReference type="Rhea" id="RHEA:14433"/>
        <dbReference type="Rhea" id="RHEA-COMP:10465"/>
        <dbReference type="Rhea" id="RHEA-COMP:10468"/>
        <dbReference type="ChEBI" id="CHEBI:30616"/>
        <dbReference type="ChEBI" id="CHEBI:33019"/>
        <dbReference type="ChEBI" id="CHEBI:37563"/>
        <dbReference type="ChEBI" id="CHEBI:74896"/>
        <dbReference type="ChEBI" id="CHEBI:83071"/>
        <dbReference type="EC" id="2.7.7.72"/>
    </reaction>
</comment>
<dbReference type="Pfam" id="PF01743">
    <property type="entry name" value="PolyA_pol"/>
    <property type="match status" value="1"/>
</dbReference>
<dbReference type="EC" id="3.1.4.-" evidence="11"/>
<evidence type="ECO:0000256" key="7">
    <source>
        <dbReference type="ARBA" id="ARBA00022800"/>
    </source>
</evidence>
<comment type="function">
    <text evidence="11">Catalyzes the addition and repair of the essential 3'-terminal CCA sequence in tRNAs without using a nucleic acid template. Adds these three nucleotides in the order of C, C, and A to the tRNA nucleotide-73, using CTP and ATP as substrates and producing inorganic pyrophosphate. tRNA 3'-terminal CCA addition is required both for tRNA processing and repair. Also involved in tRNA surveillance by mediating tandem CCA addition to generate a CCACCA at the 3' terminus of unstable tRNAs. While stable tRNAs receive only 3'-terminal CCA, unstable tRNAs are marked with CCACCA and rapidly degraded.</text>
</comment>
<dbReference type="InterPro" id="IPR002646">
    <property type="entry name" value="PolA_pol_head_dom"/>
</dbReference>
<evidence type="ECO:0000256" key="11">
    <source>
        <dbReference type="HAMAP-Rule" id="MF_01261"/>
    </source>
</evidence>
<dbReference type="Pfam" id="PF12627">
    <property type="entry name" value="PolyA_pol_RNAbd"/>
    <property type="match status" value="1"/>
</dbReference>
<keyword evidence="11 14" id="KW-0378">Hydrolase</keyword>
<dbReference type="InterPro" id="IPR043519">
    <property type="entry name" value="NT_sf"/>
</dbReference>
<evidence type="ECO:0000256" key="12">
    <source>
        <dbReference type="SAM" id="MobiDB-lite"/>
    </source>
</evidence>
<evidence type="ECO:0000256" key="9">
    <source>
        <dbReference type="ARBA" id="ARBA00022842"/>
    </source>
</evidence>
<keyword evidence="10 11" id="KW-0694">RNA-binding</keyword>
<feature type="binding site" evidence="11">
    <location>
        <position position="137"/>
    </location>
    <ligand>
        <name>CTP</name>
        <dbReference type="ChEBI" id="CHEBI:37563"/>
    </ligand>
</feature>
<name>A0ABU9PUL0_9BURK</name>
<gene>
    <name evidence="11" type="primary">cca</name>
    <name evidence="14" type="ORF">V8G57_09930</name>
</gene>
<keyword evidence="8 11" id="KW-0067">ATP-binding</keyword>
<evidence type="ECO:0000256" key="1">
    <source>
        <dbReference type="ARBA" id="ARBA00022596"/>
    </source>
</evidence>
<keyword evidence="11" id="KW-0511">Multifunctional enzyme</keyword>
<feature type="binding site" evidence="11">
    <location>
        <position position="91"/>
    </location>
    <ligand>
        <name>CTP</name>
        <dbReference type="ChEBI" id="CHEBI:37563"/>
    </ligand>
</feature>
<dbReference type="EMBL" id="JBANDC010000006">
    <property type="protein sequence ID" value="MEM4987702.1"/>
    <property type="molecule type" value="Genomic_DNA"/>
</dbReference>
<dbReference type="CDD" id="cd05398">
    <property type="entry name" value="NT_ClassII-CCAase"/>
    <property type="match status" value="1"/>
</dbReference>
<evidence type="ECO:0000256" key="3">
    <source>
        <dbReference type="ARBA" id="ARBA00022694"/>
    </source>
</evidence>
<sequence>MKVFAVGGAVRDELLGHPVKDRDYVVVGATPEDMLAQGFRPVGKDFPVFLHPRTHEEYALARTERKTAPGYKGFVFHTDPDVTLEQDLVRRDLTINAIARAEDGTVADPFNGRQDLQDKIFRHVSDAFAEDPVRILRVARFAARFTDFTVAPETNVLMQRMVAAGEVDALVPERVWQELARGLMETQPSRMFEVLRACGALARILPELDVLWGIPQPEKYHPEIDTGVHVMMVVDTAARENYALPVRFAALAHDLGKGATPAAGWPSHHGHEGLGVGLVERVCQRLKVPGEVRDLALMTTREHGNVGRAFELRANTIVNLLGRCDAFRKPQRFVDMLRATECDYRGRTGYAGKPFPQFAYLQAVLKAAQSVNAGVIAGMFQQQPQRIPDAIHAARVEMVEQVVQARRPHPGGPDPGGPDPGGPNPGGPNPGGPDPE</sequence>
<dbReference type="HAMAP" id="MF_01261">
    <property type="entry name" value="CCA_bact_type1"/>
    <property type="match status" value="1"/>
</dbReference>
<dbReference type="Pfam" id="PF01966">
    <property type="entry name" value="HD"/>
    <property type="match status" value="1"/>
</dbReference>
<evidence type="ECO:0000256" key="2">
    <source>
        <dbReference type="ARBA" id="ARBA00022679"/>
    </source>
</evidence>
<reference evidence="14 15" key="1">
    <citation type="submission" date="2024-02" db="EMBL/GenBank/DDBJ databases">
        <title>Draft genome sequence of Collimonas sp. strain H4R21, an effective mineral-weathering bacterial strain isolated from the beech rhizosphere.</title>
        <authorList>
            <person name="Morin E."/>
            <person name="Uroz S."/>
            <person name="Leveau J.H.J."/>
            <person name="Kumar R."/>
            <person name="Rey M.W."/>
            <person name="Pham J."/>
        </authorList>
    </citation>
    <scope>NUCLEOTIDE SEQUENCE [LARGE SCALE GENOMIC DNA]</scope>
    <source>
        <strain evidence="14 15">H4R21</strain>
    </source>
</reference>
<dbReference type="CDD" id="cd00077">
    <property type="entry name" value="HDc"/>
    <property type="match status" value="1"/>
</dbReference>
<protein>
    <recommendedName>
        <fullName evidence="11">Multifunctional CCA protein</fullName>
    </recommendedName>
    <domain>
        <recommendedName>
            <fullName evidence="11">CCA-adding enzyme</fullName>
            <ecNumber evidence="11">2.7.7.72</ecNumber>
        </recommendedName>
        <alternativeName>
            <fullName evidence="11">CCA tRNA nucleotidyltransferase</fullName>
        </alternativeName>
        <alternativeName>
            <fullName evidence="11">tRNA CCA-pyrophosphorylase</fullName>
        </alternativeName>
        <alternativeName>
            <fullName evidence="11">tRNA adenylyl-/cytidylyl-transferase</fullName>
        </alternativeName>
        <alternativeName>
            <fullName evidence="11">tRNA nucleotidyltransferase</fullName>
        </alternativeName>
        <alternativeName>
            <fullName evidence="11">tRNA-NT</fullName>
        </alternativeName>
    </domain>
    <domain>
        <recommendedName>
            <fullName evidence="11">2'-nucleotidase</fullName>
            <ecNumber evidence="11">3.1.3.-</ecNumber>
        </recommendedName>
    </domain>
    <domain>
        <recommendedName>
            <fullName evidence="11">2',3'-cyclic phosphodiesterase</fullName>
            <ecNumber evidence="11">3.1.4.-</ecNumber>
        </recommendedName>
    </domain>
    <domain>
        <recommendedName>
            <fullName evidence="11">Phosphatase</fullName>
        </recommendedName>
    </domain>
</protein>
<keyword evidence="7 11" id="KW-0692">RNA repair</keyword>
<evidence type="ECO:0000313" key="14">
    <source>
        <dbReference type="EMBL" id="MEM4987702.1"/>
    </source>
</evidence>
<feature type="region of interest" description="Disordered" evidence="12">
    <location>
        <begin position="402"/>
        <end position="436"/>
    </location>
</feature>
<evidence type="ECO:0000313" key="15">
    <source>
        <dbReference type="Proteomes" id="UP001495910"/>
    </source>
</evidence>
<keyword evidence="4 11" id="KW-0548">Nucleotidyltransferase</keyword>
<accession>A0ABU9PUL0</accession>
<evidence type="ECO:0000256" key="10">
    <source>
        <dbReference type="ARBA" id="ARBA00022884"/>
    </source>
</evidence>